<protein>
    <submittedName>
        <fullName evidence="2">Positive regulator of sigma(E), RseC/MucC</fullName>
    </submittedName>
</protein>
<dbReference type="InterPro" id="IPR007359">
    <property type="entry name" value="SigmaE_reg_RseC_MucC"/>
</dbReference>
<gene>
    <name evidence="2" type="primary">rseC</name>
    <name evidence="2" type="ordered locus">Ping_0068</name>
</gene>
<organism evidence="2 3">
    <name type="scientific">Psychromonas ingrahamii (strain DSM 17664 / CCUG 51855 / 37)</name>
    <dbReference type="NCBI Taxonomy" id="357804"/>
    <lineage>
        <taxon>Bacteria</taxon>
        <taxon>Pseudomonadati</taxon>
        <taxon>Pseudomonadota</taxon>
        <taxon>Gammaproteobacteria</taxon>
        <taxon>Alteromonadales</taxon>
        <taxon>Psychromonadaceae</taxon>
        <taxon>Psychromonas</taxon>
    </lineage>
</organism>
<name>A1SR27_PSYIN</name>
<dbReference type="PANTHER" id="PTHR35867">
    <property type="entry name" value="PROTEIN RSEC"/>
    <property type="match status" value="1"/>
</dbReference>
<dbReference type="OrthoDB" id="9795854at2"/>
<dbReference type="STRING" id="357804.Ping_0068"/>
<feature type="transmembrane region" description="Helical" evidence="1">
    <location>
        <begin position="109"/>
        <end position="129"/>
    </location>
</feature>
<keyword evidence="1" id="KW-1133">Transmembrane helix</keyword>
<proteinExistence type="predicted"/>
<dbReference type="InterPro" id="IPR026268">
    <property type="entry name" value="RseC"/>
</dbReference>
<dbReference type="EMBL" id="CP000510">
    <property type="protein sequence ID" value="ABM01942.1"/>
    <property type="molecule type" value="Genomic_DNA"/>
</dbReference>
<accession>A1SR27</accession>
<dbReference type="KEGG" id="pin:Ping_0068"/>
<evidence type="ECO:0000256" key="1">
    <source>
        <dbReference type="SAM" id="Phobius"/>
    </source>
</evidence>
<sequence>MVAEKGKIIAIEKSEGKTLAHIEYISKSACSSCQNNDTCGVGVVSKTFSDKALQFTIPYAKEMEVDKFVELNISNNDLIKSAMLVYLVPLLFFITSALIAKQFNITNEAIIILIAISWAAAGFVITHFVTKKLYPQKSINQLISSKTIQ</sequence>
<dbReference type="Pfam" id="PF04246">
    <property type="entry name" value="RseC_MucC"/>
    <property type="match status" value="1"/>
</dbReference>
<keyword evidence="1" id="KW-0472">Membrane</keyword>
<reference evidence="2 3" key="1">
    <citation type="submission" date="2007-01" db="EMBL/GenBank/DDBJ databases">
        <title>Complete sequence of Psychromonas ingrahamii 37.</title>
        <authorList>
            <consortium name="US DOE Joint Genome Institute"/>
            <person name="Copeland A."/>
            <person name="Lucas S."/>
            <person name="Lapidus A."/>
            <person name="Barry K."/>
            <person name="Detter J.C."/>
            <person name="Glavina del Rio T."/>
            <person name="Hammon N."/>
            <person name="Israni S."/>
            <person name="Dalin E."/>
            <person name="Tice H."/>
            <person name="Pitluck S."/>
            <person name="Thompson L.S."/>
            <person name="Brettin T."/>
            <person name="Bruce D."/>
            <person name="Han C."/>
            <person name="Tapia R."/>
            <person name="Schmutz J."/>
            <person name="Larimer F."/>
            <person name="Land M."/>
            <person name="Hauser L."/>
            <person name="Kyrpides N."/>
            <person name="Ivanova N."/>
            <person name="Staley J."/>
            <person name="Richardson P."/>
        </authorList>
    </citation>
    <scope>NUCLEOTIDE SEQUENCE [LARGE SCALE GENOMIC DNA]</scope>
    <source>
        <strain evidence="2 3">37</strain>
    </source>
</reference>
<keyword evidence="3" id="KW-1185">Reference proteome</keyword>
<dbReference type="eggNOG" id="COG3086">
    <property type="taxonomic scope" value="Bacteria"/>
</dbReference>
<dbReference type="PIRSF" id="PIRSF004923">
    <property type="entry name" value="RseC"/>
    <property type="match status" value="1"/>
</dbReference>
<evidence type="ECO:0000313" key="3">
    <source>
        <dbReference type="Proteomes" id="UP000000639"/>
    </source>
</evidence>
<dbReference type="HOGENOM" id="CLU_124911_0_0_6"/>
<feature type="transmembrane region" description="Helical" evidence="1">
    <location>
        <begin position="83"/>
        <end position="103"/>
    </location>
</feature>
<evidence type="ECO:0000313" key="2">
    <source>
        <dbReference type="EMBL" id="ABM01942.1"/>
    </source>
</evidence>
<dbReference type="AlphaFoldDB" id="A1SR27"/>
<dbReference type="RefSeq" id="WP_011768501.1">
    <property type="nucleotide sequence ID" value="NC_008709.1"/>
</dbReference>
<dbReference type="PANTHER" id="PTHR35867:SF1">
    <property type="entry name" value="PROTEIN RSEC"/>
    <property type="match status" value="1"/>
</dbReference>
<dbReference type="Proteomes" id="UP000000639">
    <property type="component" value="Chromosome"/>
</dbReference>
<keyword evidence="1" id="KW-0812">Transmembrane</keyword>